<dbReference type="OrthoDB" id="1450221at2"/>
<protein>
    <recommendedName>
        <fullName evidence="3">Prophage protein</fullName>
    </recommendedName>
</protein>
<evidence type="ECO:0008006" key="3">
    <source>
        <dbReference type="Google" id="ProtNLM"/>
    </source>
</evidence>
<keyword evidence="2" id="KW-1185">Reference proteome</keyword>
<dbReference type="EMBL" id="FQYK01000001">
    <property type="protein sequence ID" value="SHI41576.1"/>
    <property type="molecule type" value="Genomic_DNA"/>
</dbReference>
<organism evidence="1 2">
    <name type="scientific">Algibacter luteus</name>
    <dbReference type="NCBI Taxonomy" id="1178825"/>
    <lineage>
        <taxon>Bacteria</taxon>
        <taxon>Pseudomonadati</taxon>
        <taxon>Bacteroidota</taxon>
        <taxon>Flavobacteriia</taxon>
        <taxon>Flavobacteriales</taxon>
        <taxon>Flavobacteriaceae</taxon>
        <taxon>Algibacter</taxon>
    </lineage>
</organism>
<dbReference type="Proteomes" id="UP000184396">
    <property type="component" value="Unassembled WGS sequence"/>
</dbReference>
<proteinExistence type="predicted"/>
<reference evidence="1 2" key="1">
    <citation type="submission" date="2016-11" db="EMBL/GenBank/DDBJ databases">
        <authorList>
            <person name="Jaros S."/>
            <person name="Januszkiewicz K."/>
            <person name="Wedrychowicz H."/>
        </authorList>
    </citation>
    <scope>NUCLEOTIDE SEQUENCE [LARGE SCALE GENOMIC DNA]</scope>
    <source>
        <strain evidence="1 2">CGMCC 1.12213</strain>
    </source>
</reference>
<evidence type="ECO:0000313" key="2">
    <source>
        <dbReference type="Proteomes" id="UP000184396"/>
    </source>
</evidence>
<dbReference type="AlphaFoldDB" id="A0A1M6AYP3"/>
<sequence length="88" mass="10382">MKKPTNNPKFIPSIYCRFFGHNYQITRKVTNHVKEYNCKHCKNEVTTNSNGKLTKLTPMFKEINSILEQIHTTKTDRLKKKSFVSSIY</sequence>
<evidence type="ECO:0000313" key="1">
    <source>
        <dbReference type="EMBL" id="SHI41576.1"/>
    </source>
</evidence>
<name>A0A1M6AYP3_9FLAO</name>
<accession>A0A1M6AYP3</accession>
<dbReference type="STRING" id="1178825.SAMN05216261_0692"/>
<gene>
    <name evidence="1" type="ORF">SAMN05216261_0692</name>
</gene>